<protein>
    <submittedName>
        <fullName evidence="3">Transposase</fullName>
    </submittedName>
</protein>
<dbReference type="EMBL" id="JAENII010000018">
    <property type="protein sequence ID" value="MBK1828789.1"/>
    <property type="molecule type" value="Genomic_DNA"/>
</dbReference>
<comment type="caution">
    <text evidence="3">The sequence shown here is derived from an EMBL/GenBank/DDBJ whole genome shotgun (WGS) entry which is preliminary data.</text>
</comment>
<evidence type="ECO:0000256" key="1">
    <source>
        <dbReference type="SAM" id="Phobius"/>
    </source>
</evidence>
<name>A0A934RGK8_9BACT</name>
<keyword evidence="4" id="KW-1185">Reference proteome</keyword>
<dbReference type="AlphaFoldDB" id="A0A934RGK8"/>
<sequence>MSFYYVSFYYVSFYYVSFYYGFRDLEEVRSHAEKWRITYNTVKRHGSLNKQTPEQFAAQCRLRSATPPFAGIEPKPTETLVGLT</sequence>
<evidence type="ECO:0000259" key="2">
    <source>
        <dbReference type="Pfam" id="PF13683"/>
    </source>
</evidence>
<keyword evidence="1" id="KW-0472">Membrane</keyword>
<accession>A0A934RGK8</accession>
<dbReference type="InterPro" id="IPR001584">
    <property type="entry name" value="Integrase_cat-core"/>
</dbReference>
<keyword evidence="1" id="KW-0812">Transmembrane</keyword>
<keyword evidence="1" id="KW-1133">Transmembrane helix</keyword>
<organism evidence="3 4">
    <name type="scientific">Haloferula rosea</name>
    <dbReference type="NCBI Taxonomy" id="490093"/>
    <lineage>
        <taxon>Bacteria</taxon>
        <taxon>Pseudomonadati</taxon>
        <taxon>Verrucomicrobiota</taxon>
        <taxon>Verrucomicrobiia</taxon>
        <taxon>Verrucomicrobiales</taxon>
        <taxon>Verrucomicrobiaceae</taxon>
        <taxon>Haloferula</taxon>
    </lineage>
</organism>
<reference evidence="3" key="1">
    <citation type="submission" date="2021-01" db="EMBL/GenBank/DDBJ databases">
        <title>Modified the classification status of verrucomicrobia.</title>
        <authorList>
            <person name="Feng X."/>
        </authorList>
    </citation>
    <scope>NUCLEOTIDE SEQUENCE</scope>
    <source>
        <strain evidence="3">KCTC 22201</strain>
    </source>
</reference>
<gene>
    <name evidence="3" type="ORF">JIN81_17270</name>
</gene>
<dbReference type="Pfam" id="PF13683">
    <property type="entry name" value="rve_3"/>
    <property type="match status" value="1"/>
</dbReference>
<evidence type="ECO:0000313" key="4">
    <source>
        <dbReference type="Proteomes" id="UP000658278"/>
    </source>
</evidence>
<dbReference type="GO" id="GO:0015074">
    <property type="term" value="P:DNA integration"/>
    <property type="evidence" value="ECO:0007669"/>
    <property type="project" value="InterPro"/>
</dbReference>
<dbReference type="Proteomes" id="UP000658278">
    <property type="component" value="Unassembled WGS sequence"/>
</dbReference>
<proteinExistence type="predicted"/>
<evidence type="ECO:0000313" key="3">
    <source>
        <dbReference type="EMBL" id="MBK1828789.1"/>
    </source>
</evidence>
<feature type="domain" description="Integrase catalytic" evidence="2">
    <location>
        <begin position="20"/>
        <end position="53"/>
    </location>
</feature>
<feature type="transmembrane region" description="Helical" evidence="1">
    <location>
        <begin position="6"/>
        <end position="22"/>
    </location>
</feature>